<organism evidence="3 4">
    <name type="scientific">Tepidiforma thermophila (strain KCTC 52669 / CGMCC 1.13589 / G233)</name>
    <dbReference type="NCBI Taxonomy" id="2761530"/>
    <lineage>
        <taxon>Bacteria</taxon>
        <taxon>Bacillati</taxon>
        <taxon>Chloroflexota</taxon>
        <taxon>Tepidiformia</taxon>
        <taxon>Tepidiformales</taxon>
        <taxon>Tepidiformaceae</taxon>
        <taxon>Tepidiforma</taxon>
    </lineage>
</organism>
<evidence type="ECO:0000259" key="2">
    <source>
        <dbReference type="Pfam" id="PF09423"/>
    </source>
</evidence>
<feature type="transmembrane region" description="Helical" evidence="1">
    <location>
        <begin position="89"/>
        <end position="106"/>
    </location>
</feature>
<evidence type="ECO:0000313" key="4">
    <source>
        <dbReference type="Proteomes" id="UP000223071"/>
    </source>
</evidence>
<reference evidence="3 4" key="1">
    <citation type="submission" date="2017-09" db="EMBL/GenBank/DDBJ databases">
        <title>Sequencing the genomes of two abundant thermophiles in Great Basin hot springs: Thermocrinis jamiesonii and novel Chloroflexi Thermoflexus hugenholtzii.</title>
        <authorList>
            <person name="Hedlund B."/>
        </authorList>
    </citation>
    <scope>NUCLEOTIDE SEQUENCE [LARGE SCALE GENOMIC DNA]</scope>
    <source>
        <strain evidence="3 4">G233</strain>
    </source>
</reference>
<dbReference type="PANTHER" id="PTHR33987">
    <property type="entry name" value="CALCINEURIN-LIKE METALLO-PHOSPHOESTERASE SUPERFAMILY PROTEIN"/>
    <property type="match status" value="1"/>
</dbReference>
<feature type="domain" description="PhoD-like phosphatase metallophosphatase" evidence="2">
    <location>
        <begin position="262"/>
        <end position="479"/>
    </location>
</feature>
<keyword evidence="1" id="KW-0812">Transmembrane</keyword>
<dbReference type="PANTHER" id="PTHR33987:SF1">
    <property type="entry name" value="CALCINEURIN-LIKE METALLO-PHOSPHOESTERASE SUPERFAMILY PROTEIN"/>
    <property type="match status" value="1"/>
</dbReference>
<dbReference type="InterPro" id="IPR038607">
    <property type="entry name" value="PhoD-like_sf"/>
</dbReference>
<feature type="transmembrane region" description="Helical" evidence="1">
    <location>
        <begin position="42"/>
        <end position="60"/>
    </location>
</feature>
<evidence type="ECO:0000256" key="1">
    <source>
        <dbReference type="SAM" id="Phobius"/>
    </source>
</evidence>
<dbReference type="CDD" id="cd07389">
    <property type="entry name" value="MPP_PhoD"/>
    <property type="match status" value="1"/>
</dbReference>
<gene>
    <name evidence="3" type="ORF">A9A59_2141</name>
</gene>
<dbReference type="Proteomes" id="UP000223071">
    <property type="component" value="Unassembled WGS sequence"/>
</dbReference>
<comment type="caution">
    <text evidence="3">The sequence shown here is derived from an EMBL/GenBank/DDBJ whole genome shotgun (WGS) entry which is preliminary data.</text>
</comment>
<dbReference type="EMBL" id="PDJQ01000001">
    <property type="protein sequence ID" value="PFG74892.1"/>
    <property type="molecule type" value="Genomic_DNA"/>
</dbReference>
<name>A0A2A9HIB2_TEPT2</name>
<dbReference type="Gene3D" id="3.60.21.70">
    <property type="entry name" value="PhoD-like phosphatase"/>
    <property type="match status" value="1"/>
</dbReference>
<dbReference type="InterPro" id="IPR029052">
    <property type="entry name" value="Metallo-depent_PP-like"/>
</dbReference>
<keyword evidence="1" id="KW-0472">Membrane</keyword>
<sequence>MPTRPWRRTAPAFLALVGTGALAAVAVDLAGGFALAARPWEGSALAWAVLAALSGTLLSLRSQVAASVLWLAAAWAALVIVRLGEAPAIAMLGSGLMGLAGLLALAGPLRRQSRRTAGTLAGAAVLFAILTVVGVRVHDAYLGPTHPASALEPQPVDLVEWAWAGAVTPTSFAVTAQLAEPVRNAGPPEPALVVRAADEGTVVGRFAPVTVSPAGVARFEAAGLEPGARYRWSIALGDREERYRTGKLQTFPVGQSSFTLAFGACASTGSNGQVFDRIRDAEPLLFIHTGDFHYADIDENDPAAIRRAYARSLRSPAQQALWLAAPVAYTWDDHDYGGNDADRTTASRDAARSVYREIVPHYPLPLDGPIAQAFTVGRVRVILTDSRSERAPSSVPDGPDKSMLGDVQLAWLFDELLRARDTAALVIWVSSVPWISSSAGGDDWGAYAAERRQIADFVLEHGIRNLVMLSGDAHMLAADSGANNRFAAGGAGPGFPVYHAGALDRRGSVKGGPYSEGARPGGGQFGLLAIDDRGDAIEVTFSGRNWRGEELIRHAVTFAVQR</sequence>
<evidence type="ECO:0000313" key="3">
    <source>
        <dbReference type="EMBL" id="PFG74892.1"/>
    </source>
</evidence>
<proteinExistence type="predicted"/>
<keyword evidence="4" id="KW-1185">Reference proteome</keyword>
<feature type="transmembrane region" description="Helical" evidence="1">
    <location>
        <begin position="67"/>
        <end position="83"/>
    </location>
</feature>
<accession>A0A2A9HIB2</accession>
<feature type="transmembrane region" description="Helical" evidence="1">
    <location>
        <begin position="12"/>
        <end position="36"/>
    </location>
</feature>
<dbReference type="Pfam" id="PF09423">
    <property type="entry name" value="PhoD"/>
    <property type="match status" value="1"/>
</dbReference>
<keyword evidence="1" id="KW-1133">Transmembrane helix</keyword>
<dbReference type="RefSeq" id="WP_098504244.1">
    <property type="nucleotide sequence ID" value="NZ_PDJQ01000001.1"/>
</dbReference>
<dbReference type="AlphaFoldDB" id="A0A2A9HIB2"/>
<dbReference type="InterPro" id="IPR018946">
    <property type="entry name" value="PhoD-like_MPP"/>
</dbReference>
<dbReference type="SUPFAM" id="SSF56300">
    <property type="entry name" value="Metallo-dependent phosphatases"/>
    <property type="match status" value="1"/>
</dbReference>
<feature type="transmembrane region" description="Helical" evidence="1">
    <location>
        <begin position="118"/>
        <end position="137"/>
    </location>
</feature>
<protein>
    <submittedName>
        <fullName evidence="3">Phosphodiesterase/alkaline phosphatase D-like protein</fullName>
    </submittedName>
</protein>